<gene>
    <name evidence="2" type="ORF">JCM9157_2734</name>
</gene>
<accession>W4QUP2</accession>
<dbReference type="InterPro" id="IPR015422">
    <property type="entry name" value="PyrdxlP-dep_Trfase_small"/>
</dbReference>
<dbReference type="EMBL" id="BAUV01000021">
    <property type="protein sequence ID" value="GAE35617.1"/>
    <property type="molecule type" value="Genomic_DNA"/>
</dbReference>
<dbReference type="AlphaFoldDB" id="W4QUP2"/>
<dbReference type="Proteomes" id="UP000018896">
    <property type="component" value="Unassembled WGS sequence"/>
</dbReference>
<feature type="domain" description="Aminotransferase class I/classII large" evidence="1">
    <location>
        <begin position="34"/>
        <end position="74"/>
    </location>
</feature>
<reference evidence="2 3" key="1">
    <citation type="journal article" date="2014" name="Genome Announc.">
        <title>Draft Genome Sequences of Three Alkaliphilic Bacillus Strains, Bacillus wakoensis JCM 9140T, Bacillus akibai JCM 9157T, and Bacillus hemicellulosilyticus JCM 9152T.</title>
        <authorList>
            <person name="Yuki M."/>
            <person name="Oshima K."/>
            <person name="Suda W."/>
            <person name="Oshida Y."/>
            <person name="Kitamura K."/>
            <person name="Iida T."/>
            <person name="Hattori M."/>
            <person name="Ohkuma M."/>
        </authorList>
    </citation>
    <scope>NUCLEOTIDE SEQUENCE [LARGE SCALE GENOMIC DNA]</scope>
    <source>
        <strain evidence="2 3">JCM 9157</strain>
    </source>
</reference>
<evidence type="ECO:0000313" key="2">
    <source>
        <dbReference type="EMBL" id="GAE35617.1"/>
    </source>
</evidence>
<keyword evidence="3" id="KW-1185">Reference proteome</keyword>
<dbReference type="STRING" id="1236973.JCM9157_2734"/>
<dbReference type="InterPro" id="IPR004839">
    <property type="entry name" value="Aminotransferase_I/II_large"/>
</dbReference>
<evidence type="ECO:0000313" key="3">
    <source>
        <dbReference type="Proteomes" id="UP000018896"/>
    </source>
</evidence>
<dbReference type="Gene3D" id="3.90.1150.10">
    <property type="entry name" value="Aspartate Aminotransferase, domain 1"/>
    <property type="match status" value="1"/>
</dbReference>
<dbReference type="InterPro" id="IPR015424">
    <property type="entry name" value="PyrdxlP-dep_Trfase"/>
</dbReference>
<sequence>MKTFSQSEALQRLPEQFFSKLVNKVIKVNQKHDDVINLGQGNPDQPTPQGIVEKLKEAADNPTYHKYSPFTGYAS</sequence>
<comment type="caution">
    <text evidence="2">The sequence shown here is derived from an EMBL/GenBank/DDBJ whole genome shotgun (WGS) entry which is preliminary data.</text>
</comment>
<evidence type="ECO:0000259" key="1">
    <source>
        <dbReference type="Pfam" id="PF00155"/>
    </source>
</evidence>
<dbReference type="eggNOG" id="COG0436">
    <property type="taxonomic scope" value="Bacteria"/>
</dbReference>
<dbReference type="SUPFAM" id="SSF53383">
    <property type="entry name" value="PLP-dependent transferases"/>
    <property type="match status" value="1"/>
</dbReference>
<protein>
    <submittedName>
        <fullName evidence="2">Glutamine-dependent 2-keto-4-methylthiobutyrate transaminase</fullName>
    </submittedName>
</protein>
<name>W4QUP2_HALA3</name>
<dbReference type="Pfam" id="PF00155">
    <property type="entry name" value="Aminotran_1_2"/>
    <property type="match status" value="1"/>
</dbReference>
<organism evidence="2 3">
    <name type="scientific">Halalkalibacter akibai (strain ATCC 43226 / DSM 21942 / CIP 109018 / JCM 9157 / 1139)</name>
    <name type="common">Bacillus akibai</name>
    <dbReference type="NCBI Taxonomy" id="1236973"/>
    <lineage>
        <taxon>Bacteria</taxon>
        <taxon>Bacillati</taxon>
        <taxon>Bacillota</taxon>
        <taxon>Bacilli</taxon>
        <taxon>Bacillales</taxon>
        <taxon>Bacillaceae</taxon>
        <taxon>Halalkalibacter</taxon>
    </lineage>
</organism>
<proteinExistence type="predicted"/>
<dbReference type="GO" id="GO:0030170">
    <property type="term" value="F:pyridoxal phosphate binding"/>
    <property type="evidence" value="ECO:0007669"/>
    <property type="project" value="InterPro"/>
</dbReference>